<dbReference type="GO" id="GO:0006952">
    <property type="term" value="P:defense response"/>
    <property type="evidence" value="ECO:0007669"/>
    <property type="project" value="UniProtKB-ARBA"/>
</dbReference>
<evidence type="ECO:0000256" key="3">
    <source>
        <dbReference type="ARBA" id="ARBA00023786"/>
    </source>
</evidence>
<accession>A0AAV3NWD2</accession>
<comment type="caution">
    <text evidence="6">The sequence shown here is derived from an EMBL/GenBank/DDBJ whole genome shotgun (WGS) entry which is preliminary data.</text>
</comment>
<dbReference type="FunFam" id="3.80.10.10:FF:000405">
    <property type="entry name" value="Plant intracellular Ras-group-related LRR protein 4"/>
    <property type="match status" value="1"/>
</dbReference>
<dbReference type="GO" id="GO:0005737">
    <property type="term" value="C:cytoplasm"/>
    <property type="evidence" value="ECO:0007669"/>
    <property type="project" value="TreeGrafter"/>
</dbReference>
<sequence>METNELVQEIMSMHRSLPNRPGIDEVEAAKSLMVNLEKEDQAKLEAIMKQKKGKNVAEEVFRVLQEMQKHMVYYLSKEQKIEALRLLDLENVHLVFDELVQRASDCLSGRSSGLDKNWVVKESRNGEMGYSYLSSMGFRSLSETKTANYGGFSEEGGRGDALVSKDDSFLEKGLKVIGTDGIGMGSRDVFVTPRIVDSTLNLNVNSGQDGEKLSLIKLASLIEVSSKKESRELNLQNRLIDQVDWLPDSIGKLSSLMTLDLSENKIMVLPGTIGGLSSLQKLDLRSNRVSELPDSVGDLLNLVTLDLSGNQLRSLPPAVSNLVRLQELNLSSNNLRVLPNTIGSLVSLKKLDVETNELEEIPHTIGQCTSLEELRVDYNRLRALPEAVGRIGSLEVLSLRYNNVRQLPTTMASMASLKELDVSFNELEYVAESMCFATTLVKMNISNNFADMRDLPRSFGNLENLEELNMCNNQIRTLPDSFRMLSKLRVLIVDGNPLEVPPGNIVELGAQAVVQFMEDLVTQRDIKSEPVKQKKSWVNMLFFSNSNKRQHAGNGNSYVQE</sequence>
<dbReference type="EMBL" id="BAABME010000384">
    <property type="protein sequence ID" value="GAA0142325.1"/>
    <property type="molecule type" value="Genomic_DNA"/>
</dbReference>
<reference evidence="6 7" key="1">
    <citation type="submission" date="2024-01" db="EMBL/GenBank/DDBJ databases">
        <title>The complete chloroplast genome sequence of Lithospermum erythrorhizon: insights into the phylogenetic relationship among Boraginaceae species and the maternal lineages of purple gromwells.</title>
        <authorList>
            <person name="Okada T."/>
            <person name="Watanabe K."/>
        </authorList>
    </citation>
    <scope>NUCLEOTIDE SEQUENCE [LARGE SCALE GENOMIC DNA]</scope>
</reference>
<dbReference type="PRINTS" id="PR00019">
    <property type="entry name" value="LEURICHRPT"/>
</dbReference>
<evidence type="ECO:0000256" key="4">
    <source>
        <dbReference type="ARBA" id="ARBA00037519"/>
    </source>
</evidence>
<dbReference type="Gene3D" id="3.80.10.10">
    <property type="entry name" value="Ribonuclease Inhibitor"/>
    <property type="match status" value="1"/>
</dbReference>
<dbReference type="SUPFAM" id="SSF52058">
    <property type="entry name" value="L domain-like"/>
    <property type="match status" value="1"/>
</dbReference>
<dbReference type="InterPro" id="IPR003591">
    <property type="entry name" value="Leu-rich_rpt_typical-subtyp"/>
</dbReference>
<dbReference type="SMART" id="SM00369">
    <property type="entry name" value="LRR_TYP"/>
    <property type="match status" value="10"/>
</dbReference>
<evidence type="ECO:0000256" key="1">
    <source>
        <dbReference type="ARBA" id="ARBA00022614"/>
    </source>
</evidence>
<protein>
    <submittedName>
        <fullName evidence="6">Scaffold/adaptor protein</fullName>
    </submittedName>
</protein>
<dbReference type="InterPro" id="IPR055414">
    <property type="entry name" value="LRR_R13L4/SHOC2-like"/>
</dbReference>
<keyword evidence="7" id="KW-1185">Reference proteome</keyword>
<dbReference type="InterPro" id="IPR050216">
    <property type="entry name" value="LRR_domain-containing"/>
</dbReference>
<comment type="function">
    <text evidence="4">Leucine-rich repeat protein that likely mediates protein interactions, possibly in the context of signal transduction.</text>
</comment>
<gene>
    <name evidence="6" type="ORF">LIER_03252</name>
</gene>
<feature type="domain" description="Disease resistance R13L4/SHOC-2-like LRR" evidence="5">
    <location>
        <begin position="319"/>
        <end position="434"/>
    </location>
</feature>
<dbReference type="Pfam" id="PF13855">
    <property type="entry name" value="LRR_8"/>
    <property type="match status" value="2"/>
</dbReference>
<dbReference type="PANTHER" id="PTHR48051">
    <property type="match status" value="1"/>
</dbReference>
<dbReference type="SMART" id="SM00364">
    <property type="entry name" value="LRR_BAC"/>
    <property type="match status" value="10"/>
</dbReference>
<proteinExistence type="inferred from homology"/>
<evidence type="ECO:0000313" key="7">
    <source>
        <dbReference type="Proteomes" id="UP001454036"/>
    </source>
</evidence>
<dbReference type="GO" id="GO:0051707">
    <property type="term" value="P:response to other organism"/>
    <property type="evidence" value="ECO:0007669"/>
    <property type="project" value="UniProtKB-ARBA"/>
</dbReference>
<dbReference type="AlphaFoldDB" id="A0AAV3NWD2"/>
<evidence type="ECO:0000313" key="6">
    <source>
        <dbReference type="EMBL" id="GAA0142325.1"/>
    </source>
</evidence>
<keyword evidence="2" id="KW-0677">Repeat</keyword>
<evidence type="ECO:0000256" key="2">
    <source>
        <dbReference type="ARBA" id="ARBA00022737"/>
    </source>
</evidence>
<keyword evidence="1" id="KW-0433">Leucine-rich repeat</keyword>
<evidence type="ECO:0000259" key="5">
    <source>
        <dbReference type="Pfam" id="PF23598"/>
    </source>
</evidence>
<dbReference type="InterPro" id="IPR001611">
    <property type="entry name" value="Leu-rich_rpt"/>
</dbReference>
<dbReference type="PROSITE" id="PS51450">
    <property type="entry name" value="LRR"/>
    <property type="match status" value="4"/>
</dbReference>
<name>A0AAV3NWD2_LITER</name>
<dbReference type="Pfam" id="PF23598">
    <property type="entry name" value="LRR_14"/>
    <property type="match status" value="1"/>
</dbReference>
<dbReference type="Proteomes" id="UP001454036">
    <property type="component" value="Unassembled WGS sequence"/>
</dbReference>
<dbReference type="PANTHER" id="PTHR48051:SF1">
    <property type="entry name" value="RAS SUPPRESSOR PROTEIN 1"/>
    <property type="match status" value="1"/>
</dbReference>
<organism evidence="6 7">
    <name type="scientific">Lithospermum erythrorhizon</name>
    <name type="common">Purple gromwell</name>
    <name type="synonym">Lithospermum officinale var. erythrorhizon</name>
    <dbReference type="NCBI Taxonomy" id="34254"/>
    <lineage>
        <taxon>Eukaryota</taxon>
        <taxon>Viridiplantae</taxon>
        <taxon>Streptophyta</taxon>
        <taxon>Embryophyta</taxon>
        <taxon>Tracheophyta</taxon>
        <taxon>Spermatophyta</taxon>
        <taxon>Magnoliopsida</taxon>
        <taxon>eudicotyledons</taxon>
        <taxon>Gunneridae</taxon>
        <taxon>Pentapetalae</taxon>
        <taxon>asterids</taxon>
        <taxon>lamiids</taxon>
        <taxon>Boraginales</taxon>
        <taxon>Boraginaceae</taxon>
        <taxon>Boraginoideae</taxon>
        <taxon>Lithospermeae</taxon>
        <taxon>Lithospermum</taxon>
    </lineage>
</organism>
<dbReference type="InterPro" id="IPR032675">
    <property type="entry name" value="LRR_dom_sf"/>
</dbReference>
<comment type="similarity">
    <text evidence="3">Belongs to the SHOC2 family.</text>
</comment>